<evidence type="ECO:0000256" key="3">
    <source>
        <dbReference type="ARBA" id="ARBA00023002"/>
    </source>
</evidence>
<dbReference type="GO" id="GO:0006210">
    <property type="term" value="P:thymine catabolic process"/>
    <property type="evidence" value="ECO:0007669"/>
    <property type="project" value="TreeGrafter"/>
</dbReference>
<dbReference type="PROSITE" id="PS00070">
    <property type="entry name" value="ALDEHYDE_DEHYDR_CYS"/>
    <property type="match status" value="1"/>
</dbReference>
<dbReference type="AlphaFoldDB" id="W9YLD3"/>
<dbReference type="STRING" id="1182541.W9YLD3"/>
<dbReference type="FunFam" id="3.40.309.10:FF:000002">
    <property type="entry name" value="Methylmalonate-semialdehyde dehydrogenase (Acylating)"/>
    <property type="match status" value="1"/>
</dbReference>
<name>W9YLD3_9EURO</name>
<dbReference type="InterPro" id="IPR016160">
    <property type="entry name" value="Ald_DH_CS_CYS"/>
</dbReference>
<keyword evidence="7" id="KW-1185">Reference proteome</keyword>
<feature type="domain" description="Aldehyde dehydrogenase" evidence="5">
    <location>
        <begin position="29"/>
        <end position="465"/>
    </location>
</feature>
<dbReference type="GO" id="GO:0004491">
    <property type="term" value="F:methylmalonate-semialdehyde dehydrogenase (acylating, NAD) activity"/>
    <property type="evidence" value="ECO:0007669"/>
    <property type="project" value="UniProtKB-EC"/>
</dbReference>
<comment type="caution">
    <text evidence="6">The sequence shown here is derived from an EMBL/GenBank/DDBJ whole genome shotgun (WGS) entry which is preliminary data.</text>
</comment>
<dbReference type="Gene3D" id="3.40.309.10">
    <property type="entry name" value="Aldehyde Dehydrogenase, Chain A, domain 2"/>
    <property type="match status" value="1"/>
</dbReference>
<dbReference type="InterPro" id="IPR016163">
    <property type="entry name" value="Ald_DH_C"/>
</dbReference>
<dbReference type="RefSeq" id="XP_007722674.1">
    <property type="nucleotide sequence ID" value="XM_007724484.1"/>
</dbReference>
<gene>
    <name evidence="6" type="ORF">A1O1_03583</name>
</gene>
<dbReference type="Proteomes" id="UP000019484">
    <property type="component" value="Unassembled WGS sequence"/>
</dbReference>
<dbReference type="OrthoDB" id="310895at2759"/>
<sequence length="481" mass="51786">MEIDNDSMATPAVTCNLVNNELSFSRTRAWFKVHDPATQNLITRVPNSTILEVQKAVAAAEAAQPAWALLSFSKRRHKMLTLLDIIRENTAKIRHCLCSEVGKTLADADAEIERGLDAIETACAISNEMFGIHMSTGATEVHTLHEPLGVCVAITPFNFPLLIPLWSIPYALLTGNTFVLKPSEKTPTAAMLLANYFVQAGFPPGVFNVVHGSSSVVDVLLSQPAVKAITFVGSDVAGERVYEHARATRKRVQVECGGKNHGVVLEDASKTQTLYAIAGSAFGAAGQRCMALSVILFVGSTKDWIADLVEVARSLVIGRGLEEGVDVGPLITPAAKERVEEIVNSAEAEGAQVLLDGRNLSVDRYADGNFFGPTILSKVRTYMQCYQEEIFGPVLACMEVASLDEAVEIVNENRYGNGCTLFTASPVSARAFQQSVNIGQIGINVPVLATSGPVLRTSNKDSFLGGRSMIVLKPLFDCLRC</sequence>
<dbReference type="InterPro" id="IPR016162">
    <property type="entry name" value="Ald_DH_N"/>
</dbReference>
<dbReference type="HOGENOM" id="CLU_005391_1_10_1"/>
<dbReference type="EC" id="1.2.1.27" evidence="2"/>
<dbReference type="GO" id="GO:0006574">
    <property type="term" value="P:L-valine catabolic process"/>
    <property type="evidence" value="ECO:0007669"/>
    <property type="project" value="TreeGrafter"/>
</dbReference>
<dbReference type="eggNOG" id="KOG2449">
    <property type="taxonomic scope" value="Eukaryota"/>
</dbReference>
<reference evidence="6 7" key="1">
    <citation type="submission" date="2013-03" db="EMBL/GenBank/DDBJ databases">
        <title>The Genome Sequence of Capronia coronata CBS 617.96.</title>
        <authorList>
            <consortium name="The Broad Institute Genomics Platform"/>
            <person name="Cuomo C."/>
            <person name="de Hoog S."/>
            <person name="Gorbushina A."/>
            <person name="Walker B."/>
            <person name="Young S.K."/>
            <person name="Zeng Q."/>
            <person name="Gargeya S."/>
            <person name="Fitzgerald M."/>
            <person name="Haas B."/>
            <person name="Abouelleil A."/>
            <person name="Allen A.W."/>
            <person name="Alvarado L."/>
            <person name="Arachchi H.M."/>
            <person name="Berlin A.M."/>
            <person name="Chapman S.B."/>
            <person name="Gainer-Dewar J."/>
            <person name="Goldberg J."/>
            <person name="Griggs A."/>
            <person name="Gujja S."/>
            <person name="Hansen M."/>
            <person name="Howarth C."/>
            <person name="Imamovic A."/>
            <person name="Ireland A."/>
            <person name="Larimer J."/>
            <person name="McCowan C."/>
            <person name="Murphy C."/>
            <person name="Pearson M."/>
            <person name="Poon T.W."/>
            <person name="Priest M."/>
            <person name="Roberts A."/>
            <person name="Saif S."/>
            <person name="Shea T."/>
            <person name="Sisk P."/>
            <person name="Sykes S."/>
            <person name="Wortman J."/>
            <person name="Nusbaum C."/>
            <person name="Birren B."/>
        </authorList>
    </citation>
    <scope>NUCLEOTIDE SEQUENCE [LARGE SCALE GENOMIC DNA]</scope>
    <source>
        <strain evidence="6 7">CBS 617.96</strain>
    </source>
</reference>
<protein>
    <recommendedName>
        <fullName evidence="2">methylmalonate-semialdehyde dehydrogenase (CoA acylating)</fullName>
        <ecNumber evidence="2">1.2.1.27</ecNumber>
    </recommendedName>
</protein>
<evidence type="ECO:0000256" key="4">
    <source>
        <dbReference type="ARBA" id="ARBA00023027"/>
    </source>
</evidence>
<dbReference type="NCBIfam" id="TIGR01722">
    <property type="entry name" value="MMSDH"/>
    <property type="match status" value="1"/>
</dbReference>
<dbReference type="PANTHER" id="PTHR43866">
    <property type="entry name" value="MALONATE-SEMIALDEHYDE DEHYDROGENASE"/>
    <property type="match status" value="1"/>
</dbReference>
<dbReference type="PANTHER" id="PTHR43866:SF3">
    <property type="entry name" value="METHYLMALONATE-SEMIALDEHYDE DEHYDROGENASE [ACYLATING], MITOCHONDRIAL"/>
    <property type="match status" value="1"/>
</dbReference>
<dbReference type="SUPFAM" id="SSF53720">
    <property type="entry name" value="ALDH-like"/>
    <property type="match status" value="1"/>
</dbReference>
<evidence type="ECO:0000256" key="2">
    <source>
        <dbReference type="ARBA" id="ARBA00013048"/>
    </source>
</evidence>
<accession>W9YLD3</accession>
<dbReference type="InterPro" id="IPR015590">
    <property type="entry name" value="Aldehyde_DH_dom"/>
</dbReference>
<dbReference type="GeneID" id="19158473"/>
<dbReference type="EMBL" id="AMWN01000003">
    <property type="protein sequence ID" value="EXJ90480.1"/>
    <property type="molecule type" value="Genomic_DNA"/>
</dbReference>
<dbReference type="GO" id="GO:0005739">
    <property type="term" value="C:mitochondrion"/>
    <property type="evidence" value="ECO:0007669"/>
    <property type="project" value="TreeGrafter"/>
</dbReference>
<evidence type="ECO:0000259" key="5">
    <source>
        <dbReference type="Pfam" id="PF00171"/>
    </source>
</evidence>
<organism evidence="6 7">
    <name type="scientific">Capronia coronata CBS 617.96</name>
    <dbReference type="NCBI Taxonomy" id="1182541"/>
    <lineage>
        <taxon>Eukaryota</taxon>
        <taxon>Fungi</taxon>
        <taxon>Dikarya</taxon>
        <taxon>Ascomycota</taxon>
        <taxon>Pezizomycotina</taxon>
        <taxon>Eurotiomycetes</taxon>
        <taxon>Chaetothyriomycetidae</taxon>
        <taxon>Chaetothyriales</taxon>
        <taxon>Herpotrichiellaceae</taxon>
        <taxon>Capronia</taxon>
    </lineage>
</organism>
<dbReference type="Pfam" id="PF00171">
    <property type="entry name" value="Aldedh"/>
    <property type="match status" value="1"/>
</dbReference>
<dbReference type="Gene3D" id="3.40.605.10">
    <property type="entry name" value="Aldehyde Dehydrogenase, Chain A, domain 1"/>
    <property type="match status" value="1"/>
</dbReference>
<dbReference type="InterPro" id="IPR010061">
    <property type="entry name" value="MeMal-semiAld_DH"/>
</dbReference>
<proteinExistence type="inferred from homology"/>
<keyword evidence="4" id="KW-0520">NAD</keyword>
<dbReference type="InterPro" id="IPR016161">
    <property type="entry name" value="Ald_DH/histidinol_DH"/>
</dbReference>
<comment type="similarity">
    <text evidence="1">Belongs to the aldehyde dehydrogenase family.</text>
</comment>
<evidence type="ECO:0000256" key="1">
    <source>
        <dbReference type="ARBA" id="ARBA00009986"/>
    </source>
</evidence>
<keyword evidence="3" id="KW-0560">Oxidoreductase</keyword>
<evidence type="ECO:0000313" key="7">
    <source>
        <dbReference type="Proteomes" id="UP000019484"/>
    </source>
</evidence>
<evidence type="ECO:0000313" key="6">
    <source>
        <dbReference type="EMBL" id="EXJ90480.1"/>
    </source>
</evidence>